<reference evidence="8" key="1">
    <citation type="journal article" date="2019" name="Int. J. Syst. Evol. Microbiol.">
        <title>The Global Catalogue of Microorganisms (GCM) 10K type strain sequencing project: providing services to taxonomists for standard genome sequencing and annotation.</title>
        <authorList>
            <consortium name="The Broad Institute Genomics Platform"/>
            <consortium name="The Broad Institute Genome Sequencing Center for Infectious Disease"/>
            <person name="Wu L."/>
            <person name="Ma J."/>
        </authorList>
    </citation>
    <scope>NUCLEOTIDE SEQUENCE [LARGE SCALE GENOMIC DNA]</scope>
    <source>
        <strain evidence="8">JCM 9933</strain>
    </source>
</reference>
<feature type="region of interest" description="Disordered" evidence="6">
    <location>
        <begin position="43"/>
        <end position="72"/>
    </location>
</feature>
<accession>A0ABP3PX10</accession>
<dbReference type="InterPro" id="IPR042217">
    <property type="entry name" value="T4SS_VirB10/TrbI"/>
</dbReference>
<keyword evidence="5" id="KW-0472">Membrane</keyword>
<keyword evidence="4" id="KW-1133">Transmembrane helix</keyword>
<evidence type="ECO:0000256" key="2">
    <source>
        <dbReference type="ARBA" id="ARBA00010265"/>
    </source>
</evidence>
<evidence type="ECO:0000256" key="1">
    <source>
        <dbReference type="ARBA" id="ARBA00004167"/>
    </source>
</evidence>
<dbReference type="CDD" id="cd16429">
    <property type="entry name" value="VirB10"/>
    <property type="match status" value="1"/>
</dbReference>
<evidence type="ECO:0000313" key="7">
    <source>
        <dbReference type="EMBL" id="GAA0574529.1"/>
    </source>
</evidence>
<keyword evidence="3" id="KW-0812">Transmembrane</keyword>
<dbReference type="EMBL" id="BAAAFZ010000009">
    <property type="protein sequence ID" value="GAA0574529.1"/>
    <property type="molecule type" value="Genomic_DNA"/>
</dbReference>
<evidence type="ECO:0000256" key="5">
    <source>
        <dbReference type="ARBA" id="ARBA00023136"/>
    </source>
</evidence>
<protein>
    <submittedName>
        <fullName evidence="7">Uncharacterized protein</fullName>
    </submittedName>
</protein>
<dbReference type="Gene3D" id="2.40.128.260">
    <property type="entry name" value="Type IV secretion system, VirB10/TraB/TrbI"/>
    <property type="match status" value="1"/>
</dbReference>
<comment type="subcellular location">
    <subcellularLocation>
        <location evidence="1">Membrane</location>
        <topology evidence="1">Single-pass membrane protein</topology>
    </subcellularLocation>
</comment>
<proteinExistence type="inferred from homology"/>
<dbReference type="Pfam" id="PF03743">
    <property type="entry name" value="TrbI"/>
    <property type="match status" value="1"/>
</dbReference>
<evidence type="ECO:0000256" key="3">
    <source>
        <dbReference type="ARBA" id="ARBA00022692"/>
    </source>
</evidence>
<sequence length="316" mass="31616">MVGTAALVAVVFWQNPGAHAPETAPPASHTLSRASNVEIAAGAPPAATPAPAAPSGPPAAPQPPAVGAAAERPARMTSFAVASPPAPAASPASAAAAASPNAGSATNVAFKGETIVGGRAGRAMDLVNTLMPGLYKCTLDVAISSERSGPFFCHTTDDIKSPGRVTLMEAGTVIQGSYQSDVRPGQARILSMAAVATTPNGIPVPLGAPVGDALGRIGMEGAVNRHVMEKFGAATFLLLGQGAISSVQAALQGLASSGGGNTFLNLQTGSVQSVVAEVLRGNIGIQNTVEVNQGEEIAFLVTAPISFADSYRLRPR</sequence>
<evidence type="ECO:0000256" key="6">
    <source>
        <dbReference type="SAM" id="MobiDB-lite"/>
    </source>
</evidence>
<gene>
    <name evidence="7" type="ORF">GCM10009416_11540</name>
</gene>
<evidence type="ECO:0000256" key="4">
    <source>
        <dbReference type="ARBA" id="ARBA00022989"/>
    </source>
</evidence>
<evidence type="ECO:0000313" key="8">
    <source>
        <dbReference type="Proteomes" id="UP001501588"/>
    </source>
</evidence>
<feature type="compositionally biased region" description="Pro residues" evidence="6">
    <location>
        <begin position="46"/>
        <end position="64"/>
    </location>
</feature>
<dbReference type="InterPro" id="IPR005498">
    <property type="entry name" value="T4SS_VirB10/TraB/TrbI"/>
</dbReference>
<comment type="similarity">
    <text evidence="2">Belongs to the TrbI/VirB10 family.</text>
</comment>
<organism evidence="7 8">
    <name type="scientific">Craurococcus roseus</name>
    <dbReference type="NCBI Taxonomy" id="77585"/>
    <lineage>
        <taxon>Bacteria</taxon>
        <taxon>Pseudomonadati</taxon>
        <taxon>Pseudomonadota</taxon>
        <taxon>Alphaproteobacteria</taxon>
        <taxon>Acetobacterales</taxon>
        <taxon>Acetobacteraceae</taxon>
        <taxon>Craurococcus</taxon>
    </lineage>
</organism>
<name>A0ABP3PX10_9PROT</name>
<comment type="caution">
    <text evidence="7">The sequence shown here is derived from an EMBL/GenBank/DDBJ whole genome shotgun (WGS) entry which is preliminary data.</text>
</comment>
<keyword evidence="8" id="KW-1185">Reference proteome</keyword>
<dbReference type="Proteomes" id="UP001501588">
    <property type="component" value="Unassembled WGS sequence"/>
</dbReference>